<dbReference type="PANTHER" id="PTHR46507:SF3">
    <property type="entry name" value="AFADIN- AND ALPHA-ACTININ-BINDING PROTEIN-LIKE"/>
    <property type="match status" value="1"/>
</dbReference>
<dbReference type="OrthoDB" id="312015at2759"/>
<sequence length="419" mass="48280">MASRFGQQEFLEPGPNLNQSPVSTSWWVNKQEDRDKGDAVMEQLKEMNEHVARLQNMLKSERAKSCRLQLQCHHQEMELRRQEMHSSRLKERLSQLIDRPKGKGPSMEVLNVLPGNKREHLDKPFSEEDRTLHLMLERREAELREAVKLHHSLTTLLHALRLDMEQSVMETMDVERPGDTRLDETETSLGEHVTGGVVQSWRKVQKKLQDLCEGRTAAGTDHDKLMVQLETELKESQHLVRMQQQLLQNSLVSPLPLELSDSYFLEEWERLQTSWAELNHQRTTFEKERQAFTDAAIRLSRERLDFDQQRACFVKQQYLCASPQMERRWSSAFNFSSVEPTDTSDCLPITQSSTESGNTAAECTEGQGQVQSPSTPELYAALNLTCSCRSRDAEQQPQTCDGAVDGVHTPWPSYLNWSF</sequence>
<keyword evidence="2" id="KW-1185">Reference proteome</keyword>
<evidence type="ECO:0000313" key="2">
    <source>
        <dbReference type="Proteomes" id="UP000192220"/>
    </source>
</evidence>
<proteinExistence type="predicted"/>
<evidence type="ECO:0000256" key="1">
    <source>
        <dbReference type="SAM" id="MobiDB-lite"/>
    </source>
</evidence>
<feature type="region of interest" description="Disordered" evidence="1">
    <location>
        <begin position="1"/>
        <end position="23"/>
    </location>
</feature>
<gene>
    <name evidence="3" type="primary">si:ch211-286b5.4</name>
</gene>
<reference evidence="3" key="1">
    <citation type="submission" date="2025-08" db="UniProtKB">
        <authorList>
            <consortium name="RefSeq"/>
        </authorList>
    </citation>
    <scope>IDENTIFICATION</scope>
    <source>
        <strain evidence="3">Quisiro</strain>
    </source>
</reference>
<dbReference type="KEGG" id="alim:106521434"/>
<dbReference type="STRING" id="52670.A0A2I4BNW5"/>
<dbReference type="RefSeq" id="XP_013869446.1">
    <property type="nucleotide sequence ID" value="XM_014013992.1"/>
</dbReference>
<dbReference type="PANTHER" id="PTHR46507">
    <property type="entry name" value="AFADIN- AND ALPHA-ACTININ-BINDING PROTEIN"/>
    <property type="match status" value="1"/>
</dbReference>
<accession>A0A2I4BNW5</accession>
<dbReference type="Proteomes" id="UP000192220">
    <property type="component" value="Unplaced"/>
</dbReference>
<dbReference type="GO" id="GO:0034451">
    <property type="term" value="C:centriolar satellite"/>
    <property type="evidence" value="ECO:0007669"/>
    <property type="project" value="TreeGrafter"/>
</dbReference>
<dbReference type="InterPro" id="IPR052300">
    <property type="entry name" value="Adhesion_Centrosome_assoc"/>
</dbReference>
<name>A0A2I4BNW5_AUSLI</name>
<organism evidence="2 3">
    <name type="scientific">Austrofundulus limnaeus</name>
    <name type="common">Annual killifish</name>
    <dbReference type="NCBI Taxonomy" id="52670"/>
    <lineage>
        <taxon>Eukaryota</taxon>
        <taxon>Metazoa</taxon>
        <taxon>Chordata</taxon>
        <taxon>Craniata</taxon>
        <taxon>Vertebrata</taxon>
        <taxon>Euteleostomi</taxon>
        <taxon>Actinopterygii</taxon>
        <taxon>Neopterygii</taxon>
        <taxon>Teleostei</taxon>
        <taxon>Neoteleostei</taxon>
        <taxon>Acanthomorphata</taxon>
        <taxon>Ovalentaria</taxon>
        <taxon>Atherinomorphae</taxon>
        <taxon>Cyprinodontiformes</taxon>
        <taxon>Rivulidae</taxon>
        <taxon>Austrofundulus</taxon>
    </lineage>
</organism>
<dbReference type="InParanoid" id="A0A2I4BNW5"/>
<protein>
    <submittedName>
        <fullName evidence="3">Afadin- and alpha-actinin-binding protein</fullName>
    </submittedName>
</protein>
<dbReference type="GO" id="GO:0036064">
    <property type="term" value="C:ciliary basal body"/>
    <property type="evidence" value="ECO:0007669"/>
    <property type="project" value="TreeGrafter"/>
</dbReference>
<dbReference type="GO" id="GO:0035735">
    <property type="term" value="P:intraciliary transport involved in cilium assembly"/>
    <property type="evidence" value="ECO:0007669"/>
    <property type="project" value="TreeGrafter"/>
</dbReference>
<evidence type="ECO:0000313" key="3">
    <source>
        <dbReference type="RefSeq" id="XP_013869446.1"/>
    </source>
</evidence>
<dbReference type="AlphaFoldDB" id="A0A2I4BNW5"/>
<dbReference type="FunCoup" id="A0A2I4BNW5">
    <property type="interactions" value="170"/>
</dbReference>